<comment type="caution">
    <text evidence="2">The sequence shown here is derived from an EMBL/GenBank/DDBJ whole genome shotgun (WGS) entry which is preliminary data.</text>
</comment>
<evidence type="ECO:0000313" key="3">
    <source>
        <dbReference type="Proteomes" id="UP000689129"/>
    </source>
</evidence>
<feature type="compositionally biased region" description="Basic and acidic residues" evidence="1">
    <location>
        <begin position="97"/>
        <end position="114"/>
    </location>
</feature>
<feature type="region of interest" description="Disordered" evidence="1">
    <location>
        <begin position="86"/>
        <end position="114"/>
    </location>
</feature>
<sequence>MTADKGIQQSPPTAIPTITLTTPEGAQMACPVLASNREKTTLKRRPSLSASQQEGFLCVPSRGTTRRDRLQTDLCDECTPYRCRKHQQHTSSGPELDAAKTRTEAKTMTENQTKDDAECRRVVAGAARAGSGPAWLRMGARVARRGLEGRRIRINGLWYYENVARAA</sequence>
<evidence type="ECO:0000313" key="2">
    <source>
        <dbReference type="EMBL" id="KAG7139285.1"/>
    </source>
</evidence>
<dbReference type="Proteomes" id="UP000689129">
    <property type="component" value="Unassembled WGS sequence"/>
</dbReference>
<gene>
    <name evidence="2" type="ORF">HYQ45_003689</name>
</gene>
<organism evidence="2 3">
    <name type="scientific">Verticillium longisporum</name>
    <name type="common">Verticillium dahliae var. longisporum</name>
    <dbReference type="NCBI Taxonomy" id="100787"/>
    <lineage>
        <taxon>Eukaryota</taxon>
        <taxon>Fungi</taxon>
        <taxon>Dikarya</taxon>
        <taxon>Ascomycota</taxon>
        <taxon>Pezizomycotina</taxon>
        <taxon>Sordariomycetes</taxon>
        <taxon>Hypocreomycetidae</taxon>
        <taxon>Glomerellales</taxon>
        <taxon>Plectosphaerellaceae</taxon>
        <taxon>Verticillium</taxon>
    </lineage>
</organism>
<protein>
    <submittedName>
        <fullName evidence="2">Uncharacterized protein</fullName>
    </submittedName>
</protein>
<dbReference type="EMBL" id="JAEMWZ010000060">
    <property type="protein sequence ID" value="KAG7139285.1"/>
    <property type="molecule type" value="Genomic_DNA"/>
</dbReference>
<dbReference type="AlphaFoldDB" id="A0A8I2ZXR2"/>
<name>A0A8I2ZXR2_VERLO</name>
<proteinExistence type="predicted"/>
<reference evidence="2" key="1">
    <citation type="journal article" date="2021" name="Mol. Plant Pathol.">
        <title>A 20-kb lineage-specific genomic region tames virulence in pathogenic amphidiploid Verticillium longisporum.</title>
        <authorList>
            <person name="Harting R."/>
            <person name="Starke J."/>
            <person name="Kusch H."/>
            <person name="Poggeler S."/>
            <person name="Maurus I."/>
            <person name="Schluter R."/>
            <person name="Landesfeind M."/>
            <person name="Bulla I."/>
            <person name="Nowrousian M."/>
            <person name="de Jonge R."/>
            <person name="Stahlhut G."/>
            <person name="Hoff K.J."/>
            <person name="Asshauer K.P."/>
            <person name="Thurmer A."/>
            <person name="Stanke M."/>
            <person name="Daniel R."/>
            <person name="Morgenstern B."/>
            <person name="Thomma B.P.H.J."/>
            <person name="Kronstad J.W."/>
            <person name="Braus-Stromeyer S.A."/>
            <person name="Braus G.H."/>
        </authorList>
    </citation>
    <scope>NUCLEOTIDE SEQUENCE</scope>
    <source>
        <strain evidence="2">Vl32</strain>
    </source>
</reference>
<dbReference type="OrthoDB" id="10342266at2759"/>
<accession>A0A8I2ZXR2</accession>
<evidence type="ECO:0000256" key="1">
    <source>
        <dbReference type="SAM" id="MobiDB-lite"/>
    </source>
</evidence>